<proteinExistence type="predicted"/>
<reference evidence="8" key="1">
    <citation type="journal article" date="2020" name="Microb. Genom.">
        <title>Genetic diversity of clinical and environmental Mucorales isolates obtained from an investigation of mucormycosis cases among solid organ transplant recipients.</title>
        <authorList>
            <person name="Nguyen M.H."/>
            <person name="Kaul D."/>
            <person name="Muto C."/>
            <person name="Cheng S.J."/>
            <person name="Richter R.A."/>
            <person name="Bruno V.M."/>
            <person name="Liu G."/>
            <person name="Beyhan S."/>
            <person name="Sundermann A.J."/>
            <person name="Mounaud S."/>
            <person name="Pasculle A.W."/>
            <person name="Nierman W.C."/>
            <person name="Driscoll E."/>
            <person name="Cumbie R."/>
            <person name="Clancy C.J."/>
            <person name="Dupont C.L."/>
        </authorList>
    </citation>
    <scope>NUCLEOTIDE SEQUENCE</scope>
    <source>
        <strain evidence="8">GL11</strain>
    </source>
</reference>
<dbReference type="SUPFAM" id="SSF56112">
    <property type="entry name" value="Protein kinase-like (PK-like)"/>
    <property type="match status" value="1"/>
</dbReference>
<keyword evidence="2" id="KW-0808">Transferase</keyword>
<feature type="region of interest" description="Disordered" evidence="6">
    <location>
        <begin position="1"/>
        <end position="23"/>
    </location>
</feature>
<sequence length="345" mass="39059">MVKLSSLFHHESQHGKQNGNRRYSFGTASFKSSSSATSSTSRPSTPSLKTYGQCFKRLCKGPTAAVFICKSKKVPHSSQFPTFYAVKQFCKRSKAETEKCYMKRITSEYCISSSFQHRNVVQTIDLVLDSQSRYCTVMEYCTGGDLFSAITSGHMTDMERACSFKQIMNGIAYLHSLGVAHRDIKPENILLTSDGTLKIADFGVSHVFRCALERICHPSQGLVGTEAYIAPEVFEIGQSYWGSQADIWSAGILLQTLWKGGHAWLRADKDSDRNFGGFLRHHPGGTYLHFNNFPAPMRDLLYKMLNPDPYQRPTAQQILKEHWIISIEICKDGFDPNHKWHHHLK</sequence>
<dbReference type="PANTHER" id="PTHR24349">
    <property type="entry name" value="SERINE/THREONINE-PROTEIN KINASE"/>
    <property type="match status" value="1"/>
</dbReference>
<dbReference type="GO" id="GO:0005524">
    <property type="term" value="F:ATP binding"/>
    <property type="evidence" value="ECO:0007669"/>
    <property type="project" value="UniProtKB-KW"/>
</dbReference>
<dbReference type="AlphaFoldDB" id="A0A9P6XKD2"/>
<evidence type="ECO:0000259" key="7">
    <source>
        <dbReference type="PROSITE" id="PS50011"/>
    </source>
</evidence>
<keyword evidence="9" id="KW-1185">Reference proteome</keyword>
<dbReference type="OrthoDB" id="6513151at2759"/>
<accession>A0A9P6XKD2</accession>
<evidence type="ECO:0000256" key="1">
    <source>
        <dbReference type="ARBA" id="ARBA00022527"/>
    </source>
</evidence>
<evidence type="ECO:0000313" key="9">
    <source>
        <dbReference type="Proteomes" id="UP000716291"/>
    </source>
</evidence>
<dbReference type="Gene3D" id="1.10.510.10">
    <property type="entry name" value="Transferase(Phosphotransferase) domain 1"/>
    <property type="match status" value="1"/>
</dbReference>
<protein>
    <recommendedName>
        <fullName evidence="7">Protein kinase domain-containing protein</fullName>
    </recommendedName>
</protein>
<gene>
    <name evidence="8" type="ORF">G6F64_000325</name>
</gene>
<dbReference type="InterPro" id="IPR011009">
    <property type="entry name" value="Kinase-like_dom_sf"/>
</dbReference>
<keyword evidence="4" id="KW-0418">Kinase</keyword>
<dbReference type="SMART" id="SM00220">
    <property type="entry name" value="S_TKc"/>
    <property type="match status" value="1"/>
</dbReference>
<dbReference type="InterPro" id="IPR050205">
    <property type="entry name" value="CDPK_Ser/Thr_kinases"/>
</dbReference>
<dbReference type="EMBL" id="JAANQT010000019">
    <property type="protein sequence ID" value="KAG1315851.1"/>
    <property type="molecule type" value="Genomic_DNA"/>
</dbReference>
<dbReference type="PROSITE" id="PS00108">
    <property type="entry name" value="PROTEIN_KINASE_ST"/>
    <property type="match status" value="1"/>
</dbReference>
<keyword evidence="1" id="KW-0723">Serine/threonine-protein kinase</keyword>
<evidence type="ECO:0000256" key="4">
    <source>
        <dbReference type="ARBA" id="ARBA00022777"/>
    </source>
</evidence>
<comment type="caution">
    <text evidence="8">The sequence shown here is derived from an EMBL/GenBank/DDBJ whole genome shotgun (WGS) entry which is preliminary data.</text>
</comment>
<name>A0A9P6XKD2_RHIOR</name>
<dbReference type="PROSITE" id="PS50011">
    <property type="entry name" value="PROTEIN_KINASE_DOM"/>
    <property type="match status" value="1"/>
</dbReference>
<dbReference type="Pfam" id="PF00069">
    <property type="entry name" value="Pkinase"/>
    <property type="match status" value="1"/>
</dbReference>
<evidence type="ECO:0000256" key="3">
    <source>
        <dbReference type="ARBA" id="ARBA00022741"/>
    </source>
</evidence>
<keyword evidence="5" id="KW-0067">ATP-binding</keyword>
<dbReference type="Proteomes" id="UP000716291">
    <property type="component" value="Unassembled WGS sequence"/>
</dbReference>
<evidence type="ECO:0000256" key="6">
    <source>
        <dbReference type="SAM" id="MobiDB-lite"/>
    </source>
</evidence>
<dbReference type="GO" id="GO:0004674">
    <property type="term" value="F:protein serine/threonine kinase activity"/>
    <property type="evidence" value="ECO:0007669"/>
    <property type="project" value="UniProtKB-KW"/>
</dbReference>
<keyword evidence="3" id="KW-0547">Nucleotide-binding</keyword>
<dbReference type="InterPro" id="IPR008271">
    <property type="entry name" value="Ser/Thr_kinase_AS"/>
</dbReference>
<evidence type="ECO:0000256" key="5">
    <source>
        <dbReference type="ARBA" id="ARBA00022840"/>
    </source>
</evidence>
<evidence type="ECO:0000256" key="2">
    <source>
        <dbReference type="ARBA" id="ARBA00022679"/>
    </source>
</evidence>
<evidence type="ECO:0000313" key="8">
    <source>
        <dbReference type="EMBL" id="KAG1315851.1"/>
    </source>
</evidence>
<dbReference type="InterPro" id="IPR000719">
    <property type="entry name" value="Prot_kinase_dom"/>
</dbReference>
<feature type="domain" description="Protein kinase" evidence="7">
    <location>
        <begin position="52"/>
        <end position="324"/>
    </location>
</feature>
<organism evidence="8 9">
    <name type="scientific">Rhizopus oryzae</name>
    <name type="common">Mucormycosis agent</name>
    <name type="synonym">Rhizopus arrhizus var. delemar</name>
    <dbReference type="NCBI Taxonomy" id="64495"/>
    <lineage>
        <taxon>Eukaryota</taxon>
        <taxon>Fungi</taxon>
        <taxon>Fungi incertae sedis</taxon>
        <taxon>Mucoromycota</taxon>
        <taxon>Mucoromycotina</taxon>
        <taxon>Mucoromycetes</taxon>
        <taxon>Mucorales</taxon>
        <taxon>Mucorineae</taxon>
        <taxon>Rhizopodaceae</taxon>
        <taxon>Rhizopus</taxon>
    </lineage>
</organism>